<keyword evidence="2" id="KW-1185">Reference proteome</keyword>
<dbReference type="EMBL" id="CM023481">
    <property type="protein sequence ID" value="KAH6947432.1"/>
    <property type="molecule type" value="Genomic_DNA"/>
</dbReference>
<proteinExistence type="predicted"/>
<comment type="caution">
    <text evidence="1">The sequence shown here is derived from an EMBL/GenBank/DDBJ whole genome shotgun (WGS) entry which is preliminary data.</text>
</comment>
<sequence length="246" mass="27786">MLFILVNCAVETEELQGRLKALRERNTDLERKLSTASNQSQVQEKSTKDSQREVDRLRTENYRLSSKSIEELRQELAELSEKLSRKSKEAEEGQQELAKVRQDLSMAQLYAQQLGGDQASEEALTRMEQLHQEKLHFERRAAEYKDAIEQITTEKQQMASHYQAYVDNVSQQLEVHKTKGALGRGDDADEVTVEAGLTCLPGTSELDRNCGRCEAPLEASPRLVPSRESHRGSPAFYGQCRSGDVA</sequence>
<gene>
    <name evidence="1" type="ORF">HPB50_018919</name>
</gene>
<organism evidence="1 2">
    <name type="scientific">Hyalomma asiaticum</name>
    <name type="common">Tick</name>
    <dbReference type="NCBI Taxonomy" id="266040"/>
    <lineage>
        <taxon>Eukaryota</taxon>
        <taxon>Metazoa</taxon>
        <taxon>Ecdysozoa</taxon>
        <taxon>Arthropoda</taxon>
        <taxon>Chelicerata</taxon>
        <taxon>Arachnida</taxon>
        <taxon>Acari</taxon>
        <taxon>Parasitiformes</taxon>
        <taxon>Ixodida</taxon>
        <taxon>Ixodoidea</taxon>
        <taxon>Ixodidae</taxon>
        <taxon>Hyalomminae</taxon>
        <taxon>Hyalomma</taxon>
    </lineage>
</organism>
<reference evidence="1" key="1">
    <citation type="submission" date="2020-05" db="EMBL/GenBank/DDBJ databases">
        <title>Large-scale comparative analyses of tick genomes elucidate their genetic diversity and vector capacities.</title>
        <authorList>
            <person name="Jia N."/>
            <person name="Wang J."/>
            <person name="Shi W."/>
            <person name="Du L."/>
            <person name="Sun Y."/>
            <person name="Zhan W."/>
            <person name="Jiang J."/>
            <person name="Wang Q."/>
            <person name="Zhang B."/>
            <person name="Ji P."/>
            <person name="Sakyi L.B."/>
            <person name="Cui X."/>
            <person name="Yuan T."/>
            <person name="Jiang B."/>
            <person name="Yang W."/>
            <person name="Lam T.T.-Y."/>
            <person name="Chang Q."/>
            <person name="Ding S."/>
            <person name="Wang X."/>
            <person name="Zhu J."/>
            <person name="Ruan X."/>
            <person name="Zhao L."/>
            <person name="Wei J."/>
            <person name="Que T."/>
            <person name="Du C."/>
            <person name="Cheng J."/>
            <person name="Dai P."/>
            <person name="Han X."/>
            <person name="Huang E."/>
            <person name="Gao Y."/>
            <person name="Liu J."/>
            <person name="Shao H."/>
            <person name="Ye R."/>
            <person name="Li L."/>
            <person name="Wei W."/>
            <person name="Wang X."/>
            <person name="Wang C."/>
            <person name="Yang T."/>
            <person name="Huo Q."/>
            <person name="Li W."/>
            <person name="Guo W."/>
            <person name="Chen H."/>
            <person name="Zhou L."/>
            <person name="Ni X."/>
            <person name="Tian J."/>
            <person name="Zhou Y."/>
            <person name="Sheng Y."/>
            <person name="Liu T."/>
            <person name="Pan Y."/>
            <person name="Xia L."/>
            <person name="Li J."/>
            <person name="Zhao F."/>
            <person name="Cao W."/>
        </authorList>
    </citation>
    <scope>NUCLEOTIDE SEQUENCE</scope>
    <source>
        <strain evidence="1">Hyas-2018</strain>
    </source>
</reference>
<dbReference type="Proteomes" id="UP000821845">
    <property type="component" value="Chromosome 1"/>
</dbReference>
<evidence type="ECO:0000313" key="2">
    <source>
        <dbReference type="Proteomes" id="UP000821845"/>
    </source>
</evidence>
<evidence type="ECO:0000313" key="1">
    <source>
        <dbReference type="EMBL" id="KAH6947432.1"/>
    </source>
</evidence>
<protein>
    <submittedName>
        <fullName evidence="1">Uncharacterized protein</fullName>
    </submittedName>
</protein>
<name>A0ACB7TIP6_HYAAI</name>
<accession>A0ACB7TIP6</accession>